<dbReference type="InParanoid" id="A0A078AKH2"/>
<name>A0A078AKH2_STYLE</name>
<evidence type="ECO:0000256" key="1">
    <source>
        <dbReference type="SAM" id="Coils"/>
    </source>
</evidence>
<dbReference type="AlphaFoldDB" id="A0A078AKH2"/>
<proteinExistence type="predicted"/>
<organism evidence="2 3">
    <name type="scientific">Stylonychia lemnae</name>
    <name type="common">Ciliate</name>
    <dbReference type="NCBI Taxonomy" id="5949"/>
    <lineage>
        <taxon>Eukaryota</taxon>
        <taxon>Sar</taxon>
        <taxon>Alveolata</taxon>
        <taxon>Ciliophora</taxon>
        <taxon>Intramacronucleata</taxon>
        <taxon>Spirotrichea</taxon>
        <taxon>Stichotrichia</taxon>
        <taxon>Sporadotrichida</taxon>
        <taxon>Oxytrichidae</taxon>
        <taxon>Stylonychinae</taxon>
        <taxon>Stylonychia</taxon>
    </lineage>
</organism>
<gene>
    <name evidence="2" type="primary">Contig15499.g16511</name>
    <name evidence="2" type="ORF">STYLEM_11753</name>
</gene>
<protein>
    <submittedName>
        <fullName evidence="2">Uncharacterized protein</fullName>
    </submittedName>
</protein>
<keyword evidence="1" id="KW-0175">Coiled coil</keyword>
<feature type="coiled-coil region" evidence="1">
    <location>
        <begin position="59"/>
        <end position="110"/>
    </location>
</feature>
<sequence length="323" mass="38050">MRQQDIFQKIMKEDADYERKVYDQAQNYRISDVGGGSEDGGGGLFDKKERFRMVKKQGEKQLKQRQDELIERMQKVEDQQQKKLEEKEKRMELKKEMQQLKEQSKEENVKRHQRRLEYKKELYLQRLQSEQQTFNEARKLKNDVIQERYYNHMIDEIKKHQMKQQLEKMQYSKRFITEPIEQIAQRFDFMTHGGVGSVMDQNKSNAFENYKGFASNGKSLFSNKSAKSIFTQPAGRGHSSQVDARSMLSQNINIKIDGGKRLHKALCIIQRNDSINEMNNSQKPYSAQTMKRNHSQASIPNTQDTDIISKNFYITSGTPKNLL</sequence>
<reference evidence="2 3" key="1">
    <citation type="submission" date="2014-06" db="EMBL/GenBank/DDBJ databases">
        <authorList>
            <person name="Swart Estienne"/>
        </authorList>
    </citation>
    <scope>NUCLEOTIDE SEQUENCE [LARGE SCALE GENOMIC DNA]</scope>
    <source>
        <strain evidence="2 3">130c</strain>
    </source>
</reference>
<dbReference type="Proteomes" id="UP000039865">
    <property type="component" value="Unassembled WGS sequence"/>
</dbReference>
<dbReference type="EMBL" id="CCKQ01011182">
    <property type="protein sequence ID" value="CDW82719.1"/>
    <property type="molecule type" value="Genomic_DNA"/>
</dbReference>
<accession>A0A078AKH2</accession>
<evidence type="ECO:0000313" key="3">
    <source>
        <dbReference type="Proteomes" id="UP000039865"/>
    </source>
</evidence>
<evidence type="ECO:0000313" key="2">
    <source>
        <dbReference type="EMBL" id="CDW82719.1"/>
    </source>
</evidence>
<keyword evidence="3" id="KW-1185">Reference proteome</keyword>